<protein>
    <submittedName>
        <fullName evidence="3">Arylamine N-acetyltransferase</fullName>
    </submittedName>
</protein>
<dbReference type="Gene3D" id="2.40.128.150">
    <property type="entry name" value="Cysteine proteinases"/>
    <property type="match status" value="1"/>
</dbReference>
<dbReference type="PANTHER" id="PTHR11786:SF0">
    <property type="entry name" value="ARYLAMINE N-ACETYLTRANSFERASE 4-RELATED"/>
    <property type="match status" value="1"/>
</dbReference>
<organism evidence="3 4">
    <name type="scientific">Thermocoleostomius sinensis A174</name>
    <dbReference type="NCBI Taxonomy" id="2016057"/>
    <lineage>
        <taxon>Bacteria</taxon>
        <taxon>Bacillati</taxon>
        <taxon>Cyanobacteriota</taxon>
        <taxon>Cyanophyceae</taxon>
        <taxon>Oculatellales</taxon>
        <taxon>Oculatellaceae</taxon>
        <taxon>Thermocoleostomius</taxon>
    </lineage>
</organism>
<sequence length="274" mass="31582">MLSIHQLDAYLERIQYHGSLGHSEETLCQLHQAQAQHIPFENLDIFLGQDIHLDPDRLFNKLINRKRGGYCYELNGLFLLVLQHLGFHIIPMAARVFMPNGSLRQKSHQMAIVELRGQSWLVDVGFGGNGLVQPIVTEVNREWDQTIDTFRLQSDENLGLILQHQLNDEWRSLYAFIPEKQYPADYRMMNFFASRSPDSLFTRKRLCIIPTSESRIILNNHVLKIRGVRHSIVTQLTTADSYDQALKQYFGIALSPEVSWHLYSPIPTPLSSEA</sequence>
<gene>
    <name evidence="3" type="ORF">OXH18_21830</name>
</gene>
<dbReference type="RefSeq" id="WP_268609585.1">
    <property type="nucleotide sequence ID" value="NZ_CP113797.1"/>
</dbReference>
<dbReference type="PANTHER" id="PTHR11786">
    <property type="entry name" value="N-HYDROXYARYLAMINE O-ACETYLTRANSFERASE"/>
    <property type="match status" value="1"/>
</dbReference>
<dbReference type="InterPro" id="IPR038765">
    <property type="entry name" value="Papain-like_cys_pep_sf"/>
</dbReference>
<dbReference type="GO" id="GO:0016407">
    <property type="term" value="F:acetyltransferase activity"/>
    <property type="evidence" value="ECO:0007669"/>
    <property type="project" value="InterPro"/>
</dbReference>
<evidence type="ECO:0000256" key="1">
    <source>
        <dbReference type="ARBA" id="ARBA00006547"/>
    </source>
</evidence>
<dbReference type="SUPFAM" id="SSF54001">
    <property type="entry name" value="Cysteine proteinases"/>
    <property type="match status" value="1"/>
</dbReference>
<dbReference type="Proteomes" id="UP001163152">
    <property type="component" value="Chromosome"/>
</dbReference>
<dbReference type="Gene3D" id="3.30.2140.10">
    <property type="entry name" value="Arylamine N-acetyltransferase"/>
    <property type="match status" value="1"/>
</dbReference>
<dbReference type="AlphaFoldDB" id="A0A9E8ZAU2"/>
<dbReference type="EMBL" id="CP113797">
    <property type="protein sequence ID" value="WAL59784.1"/>
    <property type="molecule type" value="Genomic_DNA"/>
</dbReference>
<reference evidence="3" key="1">
    <citation type="submission" date="2022-12" db="EMBL/GenBank/DDBJ databases">
        <title>Polyphasic identification of a Novel Hot-Spring Cyanobacterium Ocullathermofonsia sinensis gen nov. sp. nov. and Genomic Insights on its Adaptations to the Thermal Habitat.</title>
        <authorList>
            <person name="Daroch M."/>
            <person name="Tang J."/>
            <person name="Jiang Y."/>
        </authorList>
    </citation>
    <scope>NUCLEOTIDE SEQUENCE</scope>
    <source>
        <strain evidence="3">PKUAC-SCTA174</strain>
    </source>
</reference>
<evidence type="ECO:0000256" key="2">
    <source>
        <dbReference type="RuleBase" id="RU003452"/>
    </source>
</evidence>
<dbReference type="KEGG" id="tsin:OXH18_21830"/>
<dbReference type="Pfam" id="PF00797">
    <property type="entry name" value="Acetyltransf_2"/>
    <property type="match status" value="1"/>
</dbReference>
<dbReference type="InterPro" id="IPR001447">
    <property type="entry name" value="Arylamine_N-AcTrfase"/>
</dbReference>
<proteinExistence type="inferred from homology"/>
<dbReference type="PRINTS" id="PR01543">
    <property type="entry name" value="ANATRNSFRASE"/>
</dbReference>
<keyword evidence="4" id="KW-1185">Reference proteome</keyword>
<comment type="similarity">
    <text evidence="1 2">Belongs to the arylamine N-acetyltransferase family.</text>
</comment>
<name>A0A9E8ZAU2_9CYAN</name>
<evidence type="ECO:0000313" key="4">
    <source>
        <dbReference type="Proteomes" id="UP001163152"/>
    </source>
</evidence>
<accession>A0A9E8ZAU2</accession>
<evidence type="ECO:0000313" key="3">
    <source>
        <dbReference type="EMBL" id="WAL59784.1"/>
    </source>
</evidence>